<evidence type="ECO:0000256" key="7">
    <source>
        <dbReference type="SAM" id="SignalP"/>
    </source>
</evidence>
<gene>
    <name evidence="9" type="ORF">A3770_08p50370</name>
</gene>
<dbReference type="Pfam" id="PF01833">
    <property type="entry name" value="TIG"/>
    <property type="match status" value="1"/>
</dbReference>
<dbReference type="SUPFAM" id="SSF117281">
    <property type="entry name" value="Kelch motif"/>
    <property type="match status" value="1"/>
</dbReference>
<dbReference type="InterPro" id="IPR017868">
    <property type="entry name" value="Filamin/ABP280_repeat-like"/>
</dbReference>
<dbReference type="Pfam" id="PF00630">
    <property type="entry name" value="Filamin"/>
    <property type="match status" value="1"/>
</dbReference>
<dbReference type="Pfam" id="PF24681">
    <property type="entry name" value="Kelch_KLHDC2_KLHL20_DRC7"/>
    <property type="match status" value="1"/>
</dbReference>
<name>A0A5B8MPT2_9CHLO</name>
<dbReference type="InterPro" id="IPR013320">
    <property type="entry name" value="ConA-like_dom_sf"/>
</dbReference>
<keyword evidence="1" id="KW-0880">Kelch repeat</keyword>
<dbReference type="Gene3D" id="2.120.10.80">
    <property type="entry name" value="Kelch-type beta propeller"/>
    <property type="match status" value="1"/>
</dbReference>
<feature type="domain" description="LamG-like jellyroll fold" evidence="8">
    <location>
        <begin position="593"/>
        <end position="759"/>
    </location>
</feature>
<sequence length="2153" mass="232157">MTLFRVRALAAASLLLVALLTTAVAGETVVKLNGINSVVEADETTELSSGVFSTTAWVWPEREGDANEEALVSFADGTKENSATIGWNAGRFYFRDDTKGKVETSTTYDRKKWHYVGITTSVEDRGVYLDAAGTKPSHRKVTLYVDGAKELEVTTVLPDLSSAVVTAGFEYRQHKKQKFFSGQLDEVRVYASELSAEQTRDLPFAKPPTGTKLYLNMDDIASLDLTSSTTTSNGVTYGHLEVVTVDYMPYDALTVASVAKVSPFSNSLYTDYQGPASGLTLTVTGTNFAETDFLKVTLDGVSVGYTYSSSAKLLVPLPSMLEDDLIFSQDELKKKVKVTNGGQNFKEFDFTLAYNIVEDLNANLEAHYNFDGHVKNVDKRRSENDATNANTYQGSATFTDDRNGKPTRALQFKYGQKLEVPVAVMGSTTGGSSTVCLWLYAEPGNHTLYTERGGASTEVYNELTVGSDGIIRFKGETGVDAESAGSPIIFDSWQFVCATRSSSSVALYLAGQKVATSAASQSTGQSLTALLASHLQGKLDDVWLWERALSSKEVNKLYDNQQYAVHLDGSHHFTLTDDAGESQFDSTSWHTNSEVTVEVWVKPDSTTGTSRVFYQPSKKTGATGDDALGFSVSVVDGRVEFRVMLDSDSTPGIFRSIATSDAVVETGKWQLVSVTYDQSSMMIAINGVAQRVGVSSLLSGSLTVNEPYSTKHTFLTIVTDPTSLDKQPIEASTKSIIVGESFKGYVGEVRMWNDDLTEAQVLSFYQCKPSVKSHANLYAYFPFDEGTGVKYSSGSAPLLVLAFSGTAEPLWVSSDHGKPASTIYWPHSPVSGSGTVSAKAGEVATFTFQAKDTCGNLLRKGGDPVQVVLAGPLDTHLNLFHGNTVDNGDGTYSGSYQADLCGFYALRVEDSSVPVTDGSVYTTHAAKLAKNTPIKVYVDSGVANASLSFVYDDNDLTPDTDDRSAAVAGANTKFFLQAIDEFGCIKKKGGDLFKVLLSGKYTQEGHVVDLGDGTYSLEYSPLVTGRSLLSVTLDDEHVGTNVMQGLQGKSVGWWTENNAGKDSKFGSYDGTSSPFCIDASFGSSLEFDGSSHVEVADSPAIDLSDKYTVDFFVKPTQSMLSAKLISKESPVSGRGYWVSLSGGLLSTGVYVGAEQYRYIETSYAPIVGAWTHLAVSYDGKKLVLYADGEVVGEQAYEEDRHARGNSQKLIIGNGLVGLMDELRFFGQALTKAEIASTMHCPSLSNSISAYYRMNDKVGDVVADLSSSMAHGTLKGAAWSTDEAPTNAGVLDLSASSFQGGGLSSAVVGENATITVTLVDKCGFPFNSVLTDDVVPPSLMDVAFAKISQGDKVAPVNNAKDLPHVSVSAQSDSCVGTNAFELQYKATSCGLLNLDMKIDNQPWGPYAVSFVSNHVTDPSKTEVSISSHVVSGVPFEIKLTTVDVHGCDRTTGGDTVHIALTRVSKPSKEGTLHGSDIVVSRLTVKDNGDGSYSAKATTPSPGAYHVDIGVNSVKVPSSPRLVTCDSPSLRKVLTQGPGELYNSMVASYKKDIYVVNGWGASKDFVESVWRYEPDLEENTWRYRSKLSFSSVPSHALSFTVDTKSLIGQGKMNADCSDLIFKSSSTSSNVPFWVDPLQGCDSDKTTIWLRPTEKECYMYYGNTHAKSSALSSAGSLMVVHDDFEGKGKTFADHGYTLTSPCGACFIPSDQDPAAFTVSTEVALSGKYSLKVNSLATAGGGIEKPLSSMATYLVKGYFYVSEAGSTTSAVNWFSPNYDPCTKVESTNMCSQGFIVGVNSQVSKTNYSSCYPWRATSVPQSPGWHSFEILDNGTVASFAIDGVHEPSLSRPSRPLDRVLLYTGGGSVGAWDSVIVAKYTPGIELTRGAEEDVIFNGKSFYEVSTRGTNPPSRRTRSYVMDGEKMYLIGGFGRYGASGSQGSYGAIGPHAAEDKVWSLNFNKMRWSSEVPYGSLRPTPREHHSMALHGKKIYVFGGKSGGELLSDLFVYDIDENAYATVKSTGPSPRYGHAAATFEDGMYVFGGYTDSGLSTEMWRFDYNSLEWANITPKSPPEFGPWNVSPCVYNASWYVKESTGKLFRYDFLYNQWVDLTISESSAGSGGENEEVHAGCAFAGGDLYLYGGRRSSSYSSDFFQVSL</sequence>
<dbReference type="STRING" id="1764295.A0A5B8MPT2"/>
<evidence type="ECO:0000313" key="10">
    <source>
        <dbReference type="Proteomes" id="UP000316726"/>
    </source>
</evidence>
<keyword evidence="4" id="KW-1015">Disulfide bond</keyword>
<reference evidence="9 10" key="1">
    <citation type="submission" date="2018-07" db="EMBL/GenBank/DDBJ databases">
        <title>The complete nuclear genome of the prasinophyte Chloropicon primus (CCMP1205).</title>
        <authorList>
            <person name="Pombert J.-F."/>
            <person name="Otis C."/>
            <person name="Turmel M."/>
            <person name="Lemieux C."/>
        </authorList>
    </citation>
    <scope>NUCLEOTIDE SEQUENCE [LARGE SCALE GENOMIC DNA]</scope>
    <source>
        <strain evidence="9 10">CCMP1205</strain>
    </source>
</reference>
<feature type="repeat" description="Filamin" evidence="5">
    <location>
        <begin position="948"/>
        <end position="1038"/>
    </location>
</feature>
<dbReference type="InterPro" id="IPR013783">
    <property type="entry name" value="Ig-like_fold"/>
</dbReference>
<dbReference type="InterPro" id="IPR001298">
    <property type="entry name" value="Filamin/ABP280_rpt"/>
</dbReference>
<dbReference type="OrthoDB" id="10251809at2759"/>
<feature type="signal peptide" evidence="7">
    <location>
        <begin position="1"/>
        <end position="26"/>
    </location>
</feature>
<dbReference type="InterPro" id="IPR006652">
    <property type="entry name" value="Kelch_1"/>
</dbReference>
<dbReference type="InterPro" id="IPR002909">
    <property type="entry name" value="IPT_dom"/>
</dbReference>
<dbReference type="SUPFAM" id="SSF49899">
    <property type="entry name" value="Concanavalin A-like lectins/glucanases"/>
    <property type="match status" value="4"/>
</dbReference>
<dbReference type="Proteomes" id="UP000316726">
    <property type="component" value="Chromosome 8"/>
</dbReference>
<dbReference type="Pfam" id="PF10102">
    <property type="entry name" value="DUF2341"/>
    <property type="match status" value="1"/>
</dbReference>
<dbReference type="PROSITE" id="PS50194">
    <property type="entry name" value="FILAMIN_REPEAT"/>
    <property type="match status" value="3"/>
</dbReference>
<evidence type="ECO:0000256" key="2">
    <source>
        <dbReference type="ARBA" id="ARBA00022729"/>
    </source>
</evidence>
<feature type="domain" description="LamG-like jellyroll fold" evidence="8">
    <location>
        <begin position="1105"/>
        <end position="1232"/>
    </location>
</feature>
<accession>A0A5B8MPT2</accession>
<dbReference type="SMART" id="SM00612">
    <property type="entry name" value="Kelch"/>
    <property type="match status" value="1"/>
</dbReference>
<evidence type="ECO:0000256" key="6">
    <source>
        <dbReference type="SAM" id="MobiDB-lite"/>
    </source>
</evidence>
<dbReference type="EMBL" id="CP031041">
    <property type="protein sequence ID" value="QDZ22519.1"/>
    <property type="molecule type" value="Genomic_DNA"/>
</dbReference>
<dbReference type="GO" id="GO:0005794">
    <property type="term" value="C:Golgi apparatus"/>
    <property type="evidence" value="ECO:0007669"/>
    <property type="project" value="TreeGrafter"/>
</dbReference>
<keyword evidence="10" id="KW-1185">Reference proteome</keyword>
<feature type="repeat" description="Filamin" evidence="5">
    <location>
        <begin position="1412"/>
        <end position="1523"/>
    </location>
</feature>
<dbReference type="InterPro" id="IPR015915">
    <property type="entry name" value="Kelch-typ_b-propeller"/>
</dbReference>
<dbReference type="Gene3D" id="2.60.120.200">
    <property type="match status" value="4"/>
</dbReference>
<evidence type="ECO:0000313" key="9">
    <source>
        <dbReference type="EMBL" id="QDZ22519.1"/>
    </source>
</evidence>
<dbReference type="InterPro" id="IPR006558">
    <property type="entry name" value="LamG-like"/>
</dbReference>
<evidence type="ECO:0000256" key="4">
    <source>
        <dbReference type="ARBA" id="ARBA00023157"/>
    </source>
</evidence>
<dbReference type="InterPro" id="IPR051568">
    <property type="entry name" value="LZTR1/Attractin"/>
</dbReference>
<feature type="chain" id="PRO_5023147672" description="LamG-like jellyroll fold domain-containing protein" evidence="7">
    <location>
        <begin position="27"/>
        <end position="2153"/>
    </location>
</feature>
<feature type="region of interest" description="Disordered" evidence="6">
    <location>
        <begin position="381"/>
        <end position="404"/>
    </location>
</feature>
<dbReference type="SMART" id="SM00560">
    <property type="entry name" value="LamGL"/>
    <property type="match status" value="3"/>
</dbReference>
<dbReference type="Gene3D" id="2.60.40.10">
    <property type="entry name" value="Immunoglobulins"/>
    <property type="match status" value="3"/>
</dbReference>
<organism evidence="9 10">
    <name type="scientific">Chloropicon primus</name>
    <dbReference type="NCBI Taxonomy" id="1764295"/>
    <lineage>
        <taxon>Eukaryota</taxon>
        <taxon>Viridiplantae</taxon>
        <taxon>Chlorophyta</taxon>
        <taxon>Chloropicophyceae</taxon>
        <taxon>Chloropicales</taxon>
        <taxon>Chloropicaceae</taxon>
        <taxon>Chloropicon</taxon>
    </lineage>
</organism>
<dbReference type="InterPro" id="IPR018765">
    <property type="entry name" value="DUF2341"/>
</dbReference>
<feature type="compositionally biased region" description="Polar residues" evidence="6">
    <location>
        <begin position="385"/>
        <end position="398"/>
    </location>
</feature>
<evidence type="ECO:0000259" key="8">
    <source>
        <dbReference type="SMART" id="SM00560"/>
    </source>
</evidence>
<keyword evidence="2 7" id="KW-0732">Signal</keyword>
<dbReference type="SMART" id="SM00557">
    <property type="entry name" value="IG_FLMN"/>
    <property type="match status" value="1"/>
</dbReference>
<evidence type="ECO:0000256" key="1">
    <source>
        <dbReference type="ARBA" id="ARBA00022441"/>
    </source>
</evidence>
<evidence type="ECO:0000256" key="5">
    <source>
        <dbReference type="PROSITE-ProRule" id="PRU00087"/>
    </source>
</evidence>
<evidence type="ECO:0000256" key="3">
    <source>
        <dbReference type="ARBA" id="ARBA00022737"/>
    </source>
</evidence>
<proteinExistence type="predicted"/>
<dbReference type="SUPFAM" id="SSF81296">
    <property type="entry name" value="E set domains"/>
    <property type="match status" value="3"/>
</dbReference>
<feature type="repeat" description="Filamin" evidence="5">
    <location>
        <begin position="830"/>
        <end position="924"/>
    </location>
</feature>
<dbReference type="PANTHER" id="PTHR46376">
    <property type="entry name" value="LEUCINE-ZIPPER-LIKE TRANSCRIPTIONAL REGULATOR 1"/>
    <property type="match status" value="1"/>
</dbReference>
<dbReference type="Pfam" id="PF13385">
    <property type="entry name" value="Laminin_G_3"/>
    <property type="match status" value="4"/>
</dbReference>
<protein>
    <recommendedName>
        <fullName evidence="8">LamG-like jellyroll fold domain-containing protein</fullName>
    </recommendedName>
</protein>
<keyword evidence="3" id="KW-0677">Repeat</keyword>
<dbReference type="PANTHER" id="PTHR46376:SF1">
    <property type="entry name" value="LEUCINE-ZIPPER-LIKE TRANSCRIPTIONAL REGULATOR 1"/>
    <property type="match status" value="1"/>
</dbReference>
<feature type="domain" description="LamG-like jellyroll fold" evidence="8">
    <location>
        <begin position="50"/>
        <end position="197"/>
    </location>
</feature>
<dbReference type="InterPro" id="IPR014756">
    <property type="entry name" value="Ig_E-set"/>
</dbReference>